<accession>A0ABM8EDY1</accession>
<evidence type="ECO:0000259" key="2">
    <source>
        <dbReference type="Pfam" id="PF00586"/>
    </source>
</evidence>
<evidence type="ECO:0000313" key="4">
    <source>
        <dbReference type="EMBL" id="BDV36214.1"/>
    </source>
</evidence>
<dbReference type="Gene3D" id="3.90.650.10">
    <property type="entry name" value="PurM-like C-terminal domain"/>
    <property type="match status" value="1"/>
</dbReference>
<name>A0ABM8EDY1_9HYPH</name>
<feature type="domain" description="PurM-like C-terminal" evidence="3">
    <location>
        <begin position="197"/>
        <end position="295"/>
    </location>
</feature>
<evidence type="ECO:0000256" key="1">
    <source>
        <dbReference type="ARBA" id="ARBA00022977"/>
    </source>
</evidence>
<dbReference type="InterPro" id="IPR016188">
    <property type="entry name" value="PurM-like_N"/>
</dbReference>
<dbReference type="EMBL" id="AP027143">
    <property type="protein sequence ID" value="BDV36214.1"/>
    <property type="molecule type" value="Genomic_DNA"/>
</dbReference>
<sequence length="329" mass="34260">MTMSIIASKVAHTLKESKSFAAKADIADVIGLLGVSAEEAIAVGDDCAAIPDGDSYLLIAIEGFMNEFVAGDPWFAGWCGVMVNVSDIAAMGGAPIAVVNAIWSDGVGSASPVLEGLREASRAFGVPVVGGHSNLRTDRAQLAVAILGRAKKLLTSFGAEPGDQLISAIDLRGRFREPFSNWEAATTAPPERLRGDLQLLPAIAEAGLSKAAKDISQGGVVGTAAMLAECSNVAVSIDLAAIPKPDSIPLERWLTSFPSFGYLITARPNKVDEILALFRARDIAAAAIGEIASGATVAICNQGKREIVWDFSQRALIGCTAQGANRRSN</sequence>
<protein>
    <submittedName>
        <fullName evidence="4">Methanogenesis marker 2 protein</fullName>
    </submittedName>
</protein>
<dbReference type="SUPFAM" id="SSF56042">
    <property type="entry name" value="PurM C-terminal domain-like"/>
    <property type="match status" value="1"/>
</dbReference>
<dbReference type="InterPro" id="IPR010918">
    <property type="entry name" value="PurM-like_C_dom"/>
</dbReference>
<dbReference type="InterPro" id="IPR036921">
    <property type="entry name" value="PurM-like_N_sf"/>
</dbReference>
<organism evidence="4 5">
    <name type="scientific">Methylocystis iwaonis</name>
    <dbReference type="NCBI Taxonomy" id="2885079"/>
    <lineage>
        <taxon>Bacteria</taxon>
        <taxon>Pseudomonadati</taxon>
        <taxon>Pseudomonadota</taxon>
        <taxon>Alphaproteobacteria</taxon>
        <taxon>Hyphomicrobiales</taxon>
        <taxon>Methylocystaceae</taxon>
        <taxon>Methylocystis</taxon>
    </lineage>
</organism>
<dbReference type="InterPro" id="IPR006283">
    <property type="entry name" value="ThiL-like"/>
</dbReference>
<dbReference type="CDD" id="cd02192">
    <property type="entry name" value="PurM-like3"/>
    <property type="match status" value="1"/>
</dbReference>
<feature type="domain" description="PurM-like N-terminal" evidence="2">
    <location>
        <begin position="44"/>
        <end position="149"/>
    </location>
</feature>
<keyword evidence="5" id="KW-1185">Reference proteome</keyword>
<proteinExistence type="predicted"/>
<geneLocation type="plasmid" evidence="4 5">
    <name>pSS37A-Re-1</name>
</geneLocation>
<dbReference type="NCBIfam" id="TIGR04049">
    <property type="entry name" value="AIR_rel_sll0787"/>
    <property type="match status" value="1"/>
</dbReference>
<evidence type="ECO:0000313" key="5">
    <source>
        <dbReference type="Proteomes" id="UP001317629"/>
    </source>
</evidence>
<dbReference type="Pfam" id="PF00586">
    <property type="entry name" value="AIRS"/>
    <property type="match status" value="1"/>
</dbReference>
<dbReference type="Gene3D" id="3.30.1330.10">
    <property type="entry name" value="PurM-like, N-terminal domain"/>
    <property type="match status" value="1"/>
</dbReference>
<dbReference type="PANTHER" id="PTHR30270:SF0">
    <property type="entry name" value="THIAMINE-MONOPHOSPHATE KINASE"/>
    <property type="match status" value="1"/>
</dbReference>
<dbReference type="InterPro" id="IPR024030">
    <property type="entry name" value="AIR_synthase-rel_sll0787"/>
</dbReference>
<dbReference type="InterPro" id="IPR011413">
    <property type="entry name" value="UCP036540_AIR"/>
</dbReference>
<keyword evidence="1" id="KW-0784">Thiamine biosynthesis</keyword>
<dbReference type="Pfam" id="PF02769">
    <property type="entry name" value="AIRS_C"/>
    <property type="match status" value="1"/>
</dbReference>
<keyword evidence="4" id="KW-0614">Plasmid</keyword>
<dbReference type="SUPFAM" id="SSF55326">
    <property type="entry name" value="PurM N-terminal domain-like"/>
    <property type="match status" value="1"/>
</dbReference>
<dbReference type="PIRSF" id="PIRSF036540">
    <property type="entry name" value="UCP036540_AIR"/>
    <property type="match status" value="1"/>
</dbReference>
<dbReference type="InterPro" id="IPR036676">
    <property type="entry name" value="PurM-like_C_sf"/>
</dbReference>
<gene>
    <name evidence="4" type="ORF">SS37A_37440</name>
</gene>
<dbReference type="PANTHER" id="PTHR30270">
    <property type="entry name" value="THIAMINE-MONOPHOSPHATE KINASE"/>
    <property type="match status" value="1"/>
</dbReference>
<reference evidence="4 5" key="1">
    <citation type="journal article" date="2023" name="Int. J. Syst. Evol. Microbiol.">
        <title>Methylocystis iwaonis sp. nov., a type II methane-oxidizing bacterium from surface soil of a rice paddy field in Japan, and emended description of the genus Methylocystis (ex Whittenbury et al. 1970) Bowman et al. 1993.</title>
        <authorList>
            <person name="Kaise H."/>
            <person name="Sawadogo J.B."/>
            <person name="Alam M.S."/>
            <person name="Ueno C."/>
            <person name="Dianou D."/>
            <person name="Shinjo R."/>
            <person name="Asakawa S."/>
        </authorList>
    </citation>
    <scope>NUCLEOTIDE SEQUENCE [LARGE SCALE GENOMIC DNA]</scope>
    <source>
        <strain evidence="4 5">SS37A-Re</strain>
    </source>
</reference>
<evidence type="ECO:0000259" key="3">
    <source>
        <dbReference type="Pfam" id="PF02769"/>
    </source>
</evidence>
<dbReference type="Proteomes" id="UP001317629">
    <property type="component" value="Plasmid pSS37A-Re-1"/>
</dbReference>